<dbReference type="GO" id="GO:0008168">
    <property type="term" value="F:methyltransferase activity"/>
    <property type="evidence" value="ECO:0007669"/>
    <property type="project" value="UniProtKB-KW"/>
</dbReference>
<reference evidence="3 4" key="1">
    <citation type="submission" date="2021-08" db="EMBL/GenBank/DDBJ databases">
        <title>Caldovatus sediminis gen. nov., sp. nov., a moderately thermophilic bacterium isolated from a hot spring.</title>
        <authorList>
            <person name="Hu C.-J."/>
            <person name="Li W.-J."/>
            <person name="Xian W.-D."/>
        </authorList>
    </citation>
    <scope>NUCLEOTIDE SEQUENCE [LARGE SCALE GENOMIC DNA]</scope>
    <source>
        <strain evidence="3 4">SYSU G05006</strain>
    </source>
</reference>
<dbReference type="Pfam" id="PF05050">
    <property type="entry name" value="Methyltransf_21"/>
    <property type="match status" value="1"/>
</dbReference>
<evidence type="ECO:0000259" key="2">
    <source>
        <dbReference type="Pfam" id="PF05050"/>
    </source>
</evidence>
<dbReference type="RefSeq" id="WP_220117705.1">
    <property type="nucleotide sequence ID" value="NZ_JAHZUY010000025.1"/>
</dbReference>
<gene>
    <name evidence="3" type="ORF">K1J50_10690</name>
</gene>
<keyword evidence="1" id="KW-0175">Coiled coil</keyword>
<dbReference type="NCBIfam" id="TIGR01444">
    <property type="entry name" value="fkbM_fam"/>
    <property type="match status" value="1"/>
</dbReference>
<comment type="caution">
    <text evidence="3">The sequence shown here is derived from an EMBL/GenBank/DDBJ whole genome shotgun (WGS) entry which is preliminary data.</text>
</comment>
<accession>A0ABS7F2X5</accession>
<dbReference type="SUPFAM" id="SSF53335">
    <property type="entry name" value="S-adenosyl-L-methionine-dependent methyltransferases"/>
    <property type="match status" value="1"/>
</dbReference>
<name>A0ABS7F2X5_9PROT</name>
<proteinExistence type="predicted"/>
<evidence type="ECO:0000256" key="1">
    <source>
        <dbReference type="SAM" id="Coils"/>
    </source>
</evidence>
<evidence type="ECO:0000313" key="3">
    <source>
        <dbReference type="EMBL" id="MBW8269957.1"/>
    </source>
</evidence>
<dbReference type="EMBL" id="JAHZUY010000025">
    <property type="protein sequence ID" value="MBW8269957.1"/>
    <property type="molecule type" value="Genomic_DNA"/>
</dbReference>
<dbReference type="InterPro" id="IPR006342">
    <property type="entry name" value="FkbM_mtfrase"/>
</dbReference>
<keyword evidence="4" id="KW-1185">Reference proteome</keyword>
<dbReference type="PANTHER" id="PTHR34203">
    <property type="entry name" value="METHYLTRANSFERASE, FKBM FAMILY PROTEIN"/>
    <property type="match status" value="1"/>
</dbReference>
<sequence>MLRAWPGAAERRRLRRELAALREEMFHIRAELALLRSRYAHGRRESFSLAELLRLGNRREVEAVIRAHAQPLPLPDGTLLCRVLARHKLLVEGGDAGLAPHLLLDGFWEYWVTEFVGRNLGRGETAFDVGAGYGYYSVLFADLVGPEGRVRAFEPNPRMHALLARSLALNGLSQVSAHAAAVGARGGGRAWLSVPRSDPQAGHVLPDTPPGPATDREREAYAVPTVALNDFAAERVDLVKIDAPGAEEAIWRGMQGLLARQPRLRVLLEFDARRVTEPAGLLGEFARCFPLRVVGSDGRARPCAAEEILGRGGAVMLYLSRTEPR</sequence>
<protein>
    <submittedName>
        <fullName evidence="3">FkbM family methyltransferase</fullName>
    </submittedName>
</protein>
<feature type="domain" description="Methyltransferase FkbM" evidence="2">
    <location>
        <begin position="128"/>
        <end position="273"/>
    </location>
</feature>
<dbReference type="PANTHER" id="PTHR34203:SF15">
    <property type="entry name" value="SLL1173 PROTEIN"/>
    <property type="match status" value="1"/>
</dbReference>
<dbReference type="GO" id="GO:0032259">
    <property type="term" value="P:methylation"/>
    <property type="evidence" value="ECO:0007669"/>
    <property type="project" value="UniProtKB-KW"/>
</dbReference>
<keyword evidence="3" id="KW-0808">Transferase</keyword>
<dbReference type="InterPro" id="IPR052514">
    <property type="entry name" value="SAM-dependent_MTase"/>
</dbReference>
<dbReference type="InterPro" id="IPR029063">
    <property type="entry name" value="SAM-dependent_MTases_sf"/>
</dbReference>
<keyword evidence="3" id="KW-0489">Methyltransferase</keyword>
<feature type="coiled-coil region" evidence="1">
    <location>
        <begin position="11"/>
        <end position="38"/>
    </location>
</feature>
<organism evidence="3 4">
    <name type="scientific">Caldovatus aquaticus</name>
    <dbReference type="NCBI Taxonomy" id="2865671"/>
    <lineage>
        <taxon>Bacteria</taxon>
        <taxon>Pseudomonadati</taxon>
        <taxon>Pseudomonadota</taxon>
        <taxon>Alphaproteobacteria</taxon>
        <taxon>Acetobacterales</taxon>
        <taxon>Roseomonadaceae</taxon>
        <taxon>Caldovatus</taxon>
    </lineage>
</organism>
<dbReference type="Gene3D" id="3.40.50.150">
    <property type="entry name" value="Vaccinia Virus protein VP39"/>
    <property type="match status" value="1"/>
</dbReference>
<evidence type="ECO:0000313" key="4">
    <source>
        <dbReference type="Proteomes" id="UP001519924"/>
    </source>
</evidence>
<dbReference type="Proteomes" id="UP001519924">
    <property type="component" value="Unassembled WGS sequence"/>
</dbReference>